<sequence length="57" mass="6519">MRWVLAQNVDYSLQLAIMADIDGNKIVFNSKHEADVYIELNGENPEDILVIPEMETI</sequence>
<organism evidence="1">
    <name type="scientific">marine metagenome</name>
    <dbReference type="NCBI Taxonomy" id="408172"/>
    <lineage>
        <taxon>unclassified sequences</taxon>
        <taxon>metagenomes</taxon>
        <taxon>ecological metagenomes</taxon>
    </lineage>
</organism>
<name>A0A381ZKN6_9ZZZZ</name>
<accession>A0A381ZKN6</accession>
<reference evidence="1" key="1">
    <citation type="submission" date="2018-05" db="EMBL/GenBank/DDBJ databases">
        <authorList>
            <person name="Lanie J.A."/>
            <person name="Ng W.-L."/>
            <person name="Kazmierczak K.M."/>
            <person name="Andrzejewski T.M."/>
            <person name="Davidsen T.M."/>
            <person name="Wayne K.J."/>
            <person name="Tettelin H."/>
            <person name="Glass J.I."/>
            <person name="Rusch D."/>
            <person name="Podicherti R."/>
            <person name="Tsui H.-C.T."/>
            <person name="Winkler M.E."/>
        </authorList>
    </citation>
    <scope>NUCLEOTIDE SEQUENCE</scope>
</reference>
<evidence type="ECO:0000313" key="1">
    <source>
        <dbReference type="EMBL" id="SVA89810.1"/>
    </source>
</evidence>
<protein>
    <submittedName>
        <fullName evidence="1">Uncharacterized protein</fullName>
    </submittedName>
</protein>
<proteinExistence type="predicted"/>
<gene>
    <name evidence="1" type="ORF">METZ01_LOCUS142664</name>
</gene>
<dbReference type="EMBL" id="UINC01021702">
    <property type="protein sequence ID" value="SVA89810.1"/>
    <property type="molecule type" value="Genomic_DNA"/>
</dbReference>
<dbReference type="AlphaFoldDB" id="A0A381ZKN6"/>